<feature type="domain" description="Arc-like DNA binding" evidence="1">
    <location>
        <begin position="24"/>
        <end position="62"/>
    </location>
</feature>
<proteinExistence type="predicted"/>
<keyword evidence="3" id="KW-1185">Reference proteome</keyword>
<dbReference type="InterPro" id="IPR013321">
    <property type="entry name" value="Arc_rbn_hlx_hlx"/>
</dbReference>
<dbReference type="Pfam" id="PF03869">
    <property type="entry name" value="Arc"/>
    <property type="match status" value="1"/>
</dbReference>
<dbReference type="Gene3D" id="1.10.1220.10">
    <property type="entry name" value="Met repressor-like"/>
    <property type="match status" value="1"/>
</dbReference>
<name>A0ABV1E905_9FIRM</name>
<dbReference type="Proteomes" id="UP001464378">
    <property type="component" value="Unassembled WGS sequence"/>
</dbReference>
<evidence type="ECO:0000313" key="2">
    <source>
        <dbReference type="EMBL" id="MEQ2443785.1"/>
    </source>
</evidence>
<evidence type="ECO:0000313" key="3">
    <source>
        <dbReference type="Proteomes" id="UP001464378"/>
    </source>
</evidence>
<dbReference type="InterPro" id="IPR010985">
    <property type="entry name" value="Ribbon_hlx_hlx"/>
</dbReference>
<protein>
    <submittedName>
        <fullName evidence="2">Arc family DNA-binding protein</fullName>
    </submittedName>
</protein>
<dbReference type="SUPFAM" id="SSF47598">
    <property type="entry name" value="Ribbon-helix-helix"/>
    <property type="match status" value="1"/>
</dbReference>
<sequence length="75" mass="8203">MAEKTEAQKRAQKAYMEKFAVARVRMEREKYEAVQAHAEAHGESVNGFINRAISEAMERDSAACATAGGPAEGMK</sequence>
<keyword evidence="2" id="KW-0238">DNA-binding</keyword>
<dbReference type="EMBL" id="JBBMFK010000014">
    <property type="protein sequence ID" value="MEQ2443785.1"/>
    <property type="molecule type" value="Genomic_DNA"/>
</dbReference>
<dbReference type="GO" id="GO:0003677">
    <property type="term" value="F:DNA binding"/>
    <property type="evidence" value="ECO:0007669"/>
    <property type="project" value="UniProtKB-KW"/>
</dbReference>
<organism evidence="2 3">
    <name type="scientific">Pseudoflavonifractor intestinihominis</name>
    <dbReference type="NCBI Taxonomy" id="3133171"/>
    <lineage>
        <taxon>Bacteria</taxon>
        <taxon>Bacillati</taxon>
        <taxon>Bacillota</taxon>
        <taxon>Clostridia</taxon>
        <taxon>Eubacteriales</taxon>
        <taxon>Oscillospiraceae</taxon>
        <taxon>Pseudoflavonifractor</taxon>
    </lineage>
</organism>
<reference evidence="2 3" key="1">
    <citation type="submission" date="2024-03" db="EMBL/GenBank/DDBJ databases">
        <title>Human intestinal bacterial collection.</title>
        <authorList>
            <person name="Pauvert C."/>
            <person name="Hitch T.C.A."/>
            <person name="Clavel T."/>
        </authorList>
    </citation>
    <scope>NUCLEOTIDE SEQUENCE [LARGE SCALE GENOMIC DNA]</scope>
    <source>
        <strain evidence="2 3">CLA-AP-H29</strain>
    </source>
</reference>
<evidence type="ECO:0000259" key="1">
    <source>
        <dbReference type="Pfam" id="PF03869"/>
    </source>
</evidence>
<accession>A0ABV1E905</accession>
<dbReference type="RefSeq" id="WP_349231871.1">
    <property type="nucleotide sequence ID" value="NZ_JBBMFK010000014.1"/>
</dbReference>
<comment type="caution">
    <text evidence="2">The sequence shown here is derived from an EMBL/GenBank/DDBJ whole genome shotgun (WGS) entry which is preliminary data.</text>
</comment>
<gene>
    <name evidence="2" type="ORF">WMO64_09925</name>
</gene>
<dbReference type="InterPro" id="IPR005569">
    <property type="entry name" value="Arc_DNA-bd_dom"/>
</dbReference>